<dbReference type="InterPro" id="IPR043147">
    <property type="entry name" value="Penicillin_amidase_A-knob"/>
</dbReference>
<gene>
    <name evidence="7" type="ORF">I596_1956</name>
</gene>
<name>A0A160DU58_9GAMM</name>
<dbReference type="SUPFAM" id="SSF56235">
    <property type="entry name" value="N-terminal nucleophile aminohydrolases (Ntn hydrolases)"/>
    <property type="match status" value="1"/>
</dbReference>
<feature type="binding site" evidence="6">
    <location>
        <position position="467"/>
    </location>
    <ligand>
        <name>Ca(2+)</name>
        <dbReference type="ChEBI" id="CHEBI:29108"/>
    </ligand>
</feature>
<dbReference type="KEGG" id="dko:I596_1956"/>
<dbReference type="InterPro" id="IPR029055">
    <property type="entry name" value="Ntn_hydrolases_N"/>
</dbReference>
<evidence type="ECO:0000256" key="6">
    <source>
        <dbReference type="PIRSR" id="PIRSR001227-2"/>
    </source>
</evidence>
<dbReference type="GO" id="GO:0016811">
    <property type="term" value="F:hydrolase activity, acting on carbon-nitrogen (but not peptide) bonds, in linear amides"/>
    <property type="evidence" value="ECO:0007669"/>
    <property type="project" value="InterPro"/>
</dbReference>
<dbReference type="InterPro" id="IPR014395">
    <property type="entry name" value="Pen/GL7ACA/AHL_acylase"/>
</dbReference>
<dbReference type="PATRIC" id="fig|1300342.3.peg.1911"/>
<feature type="active site" description="Nucleophile" evidence="5">
    <location>
        <position position="258"/>
    </location>
</feature>
<evidence type="ECO:0000256" key="3">
    <source>
        <dbReference type="ARBA" id="ARBA00023145"/>
    </source>
</evidence>
<dbReference type="GO" id="GO:0046872">
    <property type="term" value="F:metal ion binding"/>
    <property type="evidence" value="ECO:0007669"/>
    <property type="project" value="UniProtKB-KW"/>
</dbReference>
<comment type="cofactor">
    <cofactor evidence="6">
        <name>Ca(2+)</name>
        <dbReference type="ChEBI" id="CHEBI:29108"/>
    </cofactor>
    <text evidence="6">Binds 1 Ca(2+) ion per dimer.</text>
</comment>
<keyword evidence="8" id="KW-1185">Reference proteome</keyword>
<evidence type="ECO:0000256" key="5">
    <source>
        <dbReference type="PIRSR" id="PIRSR001227-1"/>
    </source>
</evidence>
<evidence type="ECO:0000256" key="2">
    <source>
        <dbReference type="ARBA" id="ARBA00022801"/>
    </source>
</evidence>
<reference evidence="7 8" key="1">
    <citation type="submission" date="2016-04" db="EMBL/GenBank/DDBJ databases">
        <title>Complete genome sequence of Dokdonella koreensis DS-123T.</title>
        <authorList>
            <person name="Kim J.F."/>
            <person name="Lee H."/>
            <person name="Kwak M.-J."/>
        </authorList>
    </citation>
    <scope>NUCLEOTIDE SEQUENCE [LARGE SCALE GENOMIC DNA]</scope>
    <source>
        <strain evidence="7 8">DS-123</strain>
    </source>
</reference>
<dbReference type="PANTHER" id="PTHR34218:SF4">
    <property type="entry name" value="ACYL-HOMOSERINE LACTONE ACYLASE QUIP"/>
    <property type="match status" value="1"/>
</dbReference>
<evidence type="ECO:0000313" key="8">
    <source>
        <dbReference type="Proteomes" id="UP000076830"/>
    </source>
</evidence>
<proteinExistence type="inferred from homology"/>
<protein>
    <submittedName>
        <fullName evidence="7">Penicillin amidase</fullName>
    </submittedName>
</protein>
<dbReference type="Proteomes" id="UP000076830">
    <property type="component" value="Chromosome"/>
</dbReference>
<dbReference type="Pfam" id="PF01804">
    <property type="entry name" value="Penicil_amidase"/>
    <property type="match status" value="1"/>
</dbReference>
<sequence>MRPAVRWSLRLAVALVVLAAATAVGAWLALRGSLPQLDGTAAAALAAPATVERDALGTVTITAGDRSDLAWAIGYVHAQERFFEMDLMRRSAAGELSELFGSVAVGADRNARVHRMRTRLAAALDALPAEQRTQLDRYRDGVNAGMDALSVRPFAYLLTRSVLEPWRSEDSLLVIAAMFFDLQDAANARELGFARLRAALPDSAYRFLTAAGGGWDAPLAGPPLRWPELPPAADLDLRSLAAGLLRPAGRTADETPGSNAFAVAGALTGGPALVANDMHLGLRVPNIWFRARFVYPNPRRAGAIVDVSGATLPGVPAIVAGSNGNVAWGFTNSYGDFADWVRVELDPSDPSRYRTAQGWASIEEAHETIRVKGGEAVALDIRGTAWGPLLGTDADGTPLALAWTAHRPGAIDARLLALDTAETVDDAVAIAQASGIPAQNFVAGDRAGNIAWTIAGRIPRRVGGYDPSLPAAWDTPGRGWDGWIDAADHPLIANPPWQRIWSANQRMVAQPMLDVLGDGGYDLGARALRIRDDLQARERFVPGDLLAVQLDDDAALIAQWKDLLARQLEQMKPDPLRDAMAAALRDWNGRAAADSVAYRLVRAWRDEVTDVLRQGFAAAVRTKFPDFELPRLAQFEHAAAALIVFRPAHLLPPGQTDWDALLDGAALRVAGRLAGQPGGIAARTWGERNTTRIRHPLSRALPELLGRWLDMPADALPGDAHVPRVQGRSFGASERFGVAPGVEQEGYFQMPGGQSGHPLSPFYGAGHADWVSGKPTPFLPGEPRHRLELRP</sequence>
<comment type="similarity">
    <text evidence="1">Belongs to the peptidase S45 family.</text>
</comment>
<comment type="subunit">
    <text evidence="4">Heterodimer of an alpha subunit and a beta subunit processed from the same precursor.</text>
</comment>
<dbReference type="Gene3D" id="3.60.20.10">
    <property type="entry name" value="Glutamine Phosphoribosylpyrophosphate, subunit 1, domain 1"/>
    <property type="match status" value="1"/>
</dbReference>
<dbReference type="Gene3D" id="2.30.120.10">
    <property type="match status" value="1"/>
</dbReference>
<feature type="binding site" evidence="6">
    <location>
        <position position="339"/>
    </location>
    <ligand>
        <name>Ca(2+)</name>
        <dbReference type="ChEBI" id="CHEBI:29108"/>
    </ligand>
</feature>
<dbReference type="RefSeq" id="WP_067646729.1">
    <property type="nucleotide sequence ID" value="NZ_CP015249.1"/>
</dbReference>
<feature type="binding site" evidence="6">
    <location>
        <position position="190"/>
    </location>
    <ligand>
        <name>Ca(2+)</name>
        <dbReference type="ChEBI" id="CHEBI:29108"/>
    </ligand>
</feature>
<dbReference type="CDD" id="cd03747">
    <property type="entry name" value="Ntn_PGA_like"/>
    <property type="match status" value="1"/>
</dbReference>
<evidence type="ECO:0000313" key="7">
    <source>
        <dbReference type="EMBL" id="ANB17978.1"/>
    </source>
</evidence>
<dbReference type="InterPro" id="IPR002692">
    <property type="entry name" value="S45"/>
</dbReference>
<dbReference type="Gene3D" id="1.10.1400.10">
    <property type="match status" value="1"/>
</dbReference>
<dbReference type="PANTHER" id="PTHR34218">
    <property type="entry name" value="PEPTIDASE S45 PENICILLIN AMIDASE"/>
    <property type="match status" value="1"/>
</dbReference>
<organism evidence="7 8">
    <name type="scientific">Dokdonella koreensis DS-123</name>
    <dbReference type="NCBI Taxonomy" id="1300342"/>
    <lineage>
        <taxon>Bacteria</taxon>
        <taxon>Pseudomonadati</taxon>
        <taxon>Pseudomonadota</taxon>
        <taxon>Gammaproteobacteria</taxon>
        <taxon>Lysobacterales</taxon>
        <taxon>Rhodanobacteraceae</taxon>
        <taxon>Dokdonella</taxon>
    </lineage>
</organism>
<keyword evidence="3" id="KW-0865">Zymogen</keyword>
<dbReference type="InterPro" id="IPR023343">
    <property type="entry name" value="Penicillin_amidase_dom1"/>
</dbReference>
<feature type="binding site" evidence="6">
    <location>
        <position position="336"/>
    </location>
    <ligand>
        <name>Ca(2+)</name>
        <dbReference type="ChEBI" id="CHEBI:29108"/>
    </ligand>
</feature>
<dbReference type="GO" id="GO:0017000">
    <property type="term" value="P:antibiotic biosynthetic process"/>
    <property type="evidence" value="ECO:0007669"/>
    <property type="project" value="InterPro"/>
</dbReference>
<dbReference type="EMBL" id="CP015249">
    <property type="protein sequence ID" value="ANB17978.1"/>
    <property type="molecule type" value="Genomic_DNA"/>
</dbReference>
<dbReference type="AlphaFoldDB" id="A0A160DU58"/>
<dbReference type="Gene3D" id="1.10.439.10">
    <property type="entry name" value="Penicillin Amidohydrolase, domain 1"/>
    <property type="match status" value="1"/>
</dbReference>
<keyword evidence="6" id="KW-0479">Metal-binding</keyword>
<accession>A0A160DU58</accession>
<dbReference type="InterPro" id="IPR043146">
    <property type="entry name" value="Penicillin_amidase_N_B-knob"/>
</dbReference>
<dbReference type="STRING" id="1300342.I596_1956"/>
<dbReference type="OrthoDB" id="9760084at2"/>
<keyword evidence="2" id="KW-0378">Hydrolase</keyword>
<dbReference type="PIRSF" id="PIRSF001227">
    <property type="entry name" value="Pen_acylase"/>
    <property type="match status" value="1"/>
</dbReference>
<evidence type="ECO:0000256" key="4">
    <source>
        <dbReference type="ARBA" id="ARBA00038735"/>
    </source>
</evidence>
<evidence type="ECO:0000256" key="1">
    <source>
        <dbReference type="ARBA" id="ARBA00006586"/>
    </source>
</evidence>
<keyword evidence="6" id="KW-0106">Calcium</keyword>